<comment type="cofactor">
    <cofactor evidence="9">
        <name>Mg(2+)</name>
        <dbReference type="ChEBI" id="CHEBI:18420"/>
    </cofactor>
</comment>
<evidence type="ECO:0000256" key="4">
    <source>
        <dbReference type="ARBA" id="ARBA00022741"/>
    </source>
</evidence>
<evidence type="ECO:0000256" key="6">
    <source>
        <dbReference type="ARBA" id="ARBA00022842"/>
    </source>
</evidence>
<evidence type="ECO:0000259" key="10">
    <source>
        <dbReference type="Pfam" id="PF01467"/>
    </source>
</evidence>
<dbReference type="InterPro" id="IPR001980">
    <property type="entry name" value="PPAT"/>
</dbReference>
<comment type="function">
    <text evidence="9">Reversibly transfers an adenylyl group from ATP to 4'-phosphopantetheine, yielding dephospho-CoA (dPCoA) and pyrophosphate.</text>
</comment>
<accession>A0ABW2ALW6</accession>
<dbReference type="PANTHER" id="PTHR21342:SF1">
    <property type="entry name" value="PHOSPHOPANTETHEINE ADENYLYLTRANSFERASE"/>
    <property type="match status" value="1"/>
</dbReference>
<protein>
    <recommendedName>
        <fullName evidence="9">Phosphopantetheine adenylyltransferase</fullName>
        <ecNumber evidence="9">2.7.7.3</ecNumber>
    </recommendedName>
    <alternativeName>
        <fullName evidence="9">Dephospho-CoA pyrophosphorylase</fullName>
    </alternativeName>
    <alternativeName>
        <fullName evidence="9">Pantetheine-phosphate adenylyltransferase</fullName>
        <shortName evidence="9">PPAT</shortName>
    </alternativeName>
</protein>
<dbReference type="Pfam" id="PF01467">
    <property type="entry name" value="CTP_transf_like"/>
    <property type="match status" value="1"/>
</dbReference>
<comment type="similarity">
    <text evidence="9">Belongs to the bacterial CoaD family.</text>
</comment>
<keyword evidence="3 9" id="KW-0548">Nucleotidyltransferase</keyword>
<comment type="subunit">
    <text evidence="9">Homohexamer.</text>
</comment>
<gene>
    <name evidence="9 11" type="primary">coaD</name>
    <name evidence="11" type="ORF">ACFQDH_21565</name>
</gene>
<feature type="binding site" evidence="9">
    <location>
        <position position="45"/>
    </location>
    <ligand>
        <name>substrate</name>
    </ligand>
</feature>
<sequence>MSGNPRRCVCPGSYDPITNGHLDVIARASALYDEVVVAILHNTAKQGTFSPQERIDLIEAATADLPNVRVLAFGDQLIVDVCRELDAAVLVKGIRGLTDYEYELPMALMNREMTGLETLLLPGDPAYTHYSSSLIRLIAQRGADVRAMVPKPVLQPLLDKLSGEFRAR</sequence>
<name>A0ABW2ALW6_9MICO</name>
<comment type="subcellular location">
    <subcellularLocation>
        <location evidence="9">Cytoplasm</location>
    </subcellularLocation>
</comment>
<dbReference type="HAMAP" id="MF_00151">
    <property type="entry name" value="PPAT_bact"/>
    <property type="match status" value="1"/>
</dbReference>
<comment type="caution">
    <text evidence="11">The sequence shown here is derived from an EMBL/GenBank/DDBJ whole genome shotgun (WGS) entry which is preliminary data.</text>
</comment>
<dbReference type="GO" id="GO:0004595">
    <property type="term" value="F:pantetheine-phosphate adenylyltransferase activity"/>
    <property type="evidence" value="ECO:0007669"/>
    <property type="project" value="UniProtKB-EC"/>
</dbReference>
<keyword evidence="4 9" id="KW-0547">Nucleotide-binding</keyword>
<dbReference type="NCBIfam" id="TIGR00125">
    <property type="entry name" value="cyt_tran_rel"/>
    <property type="match status" value="1"/>
</dbReference>
<proteinExistence type="inferred from homology"/>
<dbReference type="NCBIfam" id="TIGR01510">
    <property type="entry name" value="coaD_prev_kdtB"/>
    <property type="match status" value="1"/>
</dbReference>
<evidence type="ECO:0000256" key="9">
    <source>
        <dbReference type="HAMAP-Rule" id="MF_00151"/>
    </source>
</evidence>
<dbReference type="Gene3D" id="3.40.50.620">
    <property type="entry name" value="HUPs"/>
    <property type="match status" value="1"/>
</dbReference>
<comment type="pathway">
    <text evidence="9">Cofactor biosynthesis; coenzyme A biosynthesis; CoA from (R)-pantothenate: step 4/5.</text>
</comment>
<feature type="binding site" evidence="9">
    <location>
        <begin position="13"/>
        <end position="14"/>
    </location>
    <ligand>
        <name>ATP</name>
        <dbReference type="ChEBI" id="CHEBI:30616"/>
    </ligand>
</feature>
<dbReference type="RefSeq" id="WP_382404419.1">
    <property type="nucleotide sequence ID" value="NZ_JBHSWH010000001.1"/>
</dbReference>
<evidence type="ECO:0000256" key="7">
    <source>
        <dbReference type="ARBA" id="ARBA00022993"/>
    </source>
</evidence>
<dbReference type="EMBL" id="JBHSWH010000001">
    <property type="protein sequence ID" value="MFC6707753.1"/>
    <property type="molecule type" value="Genomic_DNA"/>
</dbReference>
<dbReference type="SUPFAM" id="SSF52374">
    <property type="entry name" value="Nucleotidylyl transferase"/>
    <property type="match status" value="1"/>
</dbReference>
<evidence type="ECO:0000256" key="1">
    <source>
        <dbReference type="ARBA" id="ARBA00022490"/>
    </source>
</evidence>
<dbReference type="PANTHER" id="PTHR21342">
    <property type="entry name" value="PHOSPHOPANTETHEINE ADENYLYLTRANSFERASE"/>
    <property type="match status" value="1"/>
</dbReference>
<dbReference type="InterPro" id="IPR014729">
    <property type="entry name" value="Rossmann-like_a/b/a_fold"/>
</dbReference>
<feature type="site" description="Transition state stabilizer" evidence="9">
    <location>
        <position position="21"/>
    </location>
</feature>
<evidence type="ECO:0000256" key="2">
    <source>
        <dbReference type="ARBA" id="ARBA00022679"/>
    </source>
</evidence>
<feature type="binding site" evidence="9">
    <location>
        <begin position="93"/>
        <end position="95"/>
    </location>
    <ligand>
        <name>ATP</name>
        <dbReference type="ChEBI" id="CHEBI:30616"/>
    </ligand>
</feature>
<keyword evidence="7 9" id="KW-0173">Coenzyme A biosynthesis</keyword>
<evidence type="ECO:0000313" key="12">
    <source>
        <dbReference type="Proteomes" id="UP001596298"/>
    </source>
</evidence>
<evidence type="ECO:0000256" key="3">
    <source>
        <dbReference type="ARBA" id="ARBA00022695"/>
    </source>
</evidence>
<dbReference type="EC" id="2.7.7.3" evidence="9"/>
<keyword evidence="6 9" id="KW-0460">Magnesium</keyword>
<comment type="catalytic activity">
    <reaction evidence="8 9">
        <text>(R)-4'-phosphopantetheine + ATP + H(+) = 3'-dephospho-CoA + diphosphate</text>
        <dbReference type="Rhea" id="RHEA:19801"/>
        <dbReference type="ChEBI" id="CHEBI:15378"/>
        <dbReference type="ChEBI" id="CHEBI:30616"/>
        <dbReference type="ChEBI" id="CHEBI:33019"/>
        <dbReference type="ChEBI" id="CHEBI:57328"/>
        <dbReference type="ChEBI" id="CHEBI:61723"/>
        <dbReference type="EC" id="2.7.7.3"/>
    </reaction>
</comment>
<feature type="binding site" evidence="9">
    <location>
        <position position="13"/>
    </location>
    <ligand>
        <name>substrate</name>
    </ligand>
</feature>
<feature type="binding site" evidence="9">
    <location>
        <begin position="127"/>
        <end position="133"/>
    </location>
    <ligand>
        <name>ATP</name>
        <dbReference type="ChEBI" id="CHEBI:30616"/>
    </ligand>
</feature>
<dbReference type="PRINTS" id="PR01020">
    <property type="entry name" value="LPSBIOSNTHSS"/>
</dbReference>
<feature type="binding site" evidence="9">
    <location>
        <position position="103"/>
    </location>
    <ligand>
        <name>ATP</name>
        <dbReference type="ChEBI" id="CHEBI:30616"/>
    </ligand>
</feature>
<dbReference type="CDD" id="cd02163">
    <property type="entry name" value="PPAT"/>
    <property type="match status" value="1"/>
</dbReference>
<reference evidence="12" key="1">
    <citation type="journal article" date="2019" name="Int. J. Syst. Evol. Microbiol.">
        <title>The Global Catalogue of Microorganisms (GCM) 10K type strain sequencing project: providing services to taxonomists for standard genome sequencing and annotation.</title>
        <authorList>
            <consortium name="The Broad Institute Genomics Platform"/>
            <consortium name="The Broad Institute Genome Sequencing Center for Infectious Disease"/>
            <person name="Wu L."/>
            <person name="Ma J."/>
        </authorList>
    </citation>
    <scope>NUCLEOTIDE SEQUENCE [LARGE SCALE GENOMIC DNA]</scope>
    <source>
        <strain evidence="12">CCUG 58127</strain>
    </source>
</reference>
<evidence type="ECO:0000256" key="5">
    <source>
        <dbReference type="ARBA" id="ARBA00022840"/>
    </source>
</evidence>
<feature type="binding site" evidence="9">
    <location>
        <position position="78"/>
    </location>
    <ligand>
        <name>substrate</name>
    </ligand>
</feature>
<keyword evidence="5 9" id="KW-0067">ATP-binding</keyword>
<evidence type="ECO:0000313" key="11">
    <source>
        <dbReference type="EMBL" id="MFC6707753.1"/>
    </source>
</evidence>
<keyword evidence="1 9" id="KW-0963">Cytoplasm</keyword>
<feature type="binding site" evidence="9">
    <location>
        <position position="92"/>
    </location>
    <ligand>
        <name>substrate</name>
    </ligand>
</feature>
<keyword evidence="12" id="KW-1185">Reference proteome</keyword>
<organism evidence="11 12">
    <name type="scientific">Flexivirga alba</name>
    <dbReference type="NCBI Taxonomy" id="702742"/>
    <lineage>
        <taxon>Bacteria</taxon>
        <taxon>Bacillati</taxon>
        <taxon>Actinomycetota</taxon>
        <taxon>Actinomycetes</taxon>
        <taxon>Micrococcales</taxon>
        <taxon>Dermacoccaceae</taxon>
        <taxon>Flexivirga</taxon>
    </lineage>
</organism>
<feature type="domain" description="Cytidyltransferase-like" evidence="10">
    <location>
        <begin position="9"/>
        <end position="136"/>
    </location>
</feature>
<dbReference type="Proteomes" id="UP001596298">
    <property type="component" value="Unassembled WGS sequence"/>
</dbReference>
<keyword evidence="2 9" id="KW-0808">Transferase</keyword>
<dbReference type="InterPro" id="IPR004821">
    <property type="entry name" value="Cyt_trans-like"/>
</dbReference>
<evidence type="ECO:0000256" key="8">
    <source>
        <dbReference type="ARBA" id="ARBA00029346"/>
    </source>
</evidence>
<feature type="binding site" evidence="9">
    <location>
        <position position="21"/>
    </location>
    <ligand>
        <name>ATP</name>
        <dbReference type="ChEBI" id="CHEBI:30616"/>
    </ligand>
</feature>